<evidence type="ECO:0000256" key="2">
    <source>
        <dbReference type="SAM" id="MobiDB-lite"/>
    </source>
</evidence>
<feature type="region of interest" description="Disordered" evidence="2">
    <location>
        <begin position="1"/>
        <end position="48"/>
    </location>
</feature>
<gene>
    <name evidence="5" type="ORF">DDE74_14390</name>
</gene>
<feature type="region of interest" description="Disordered" evidence="2">
    <location>
        <begin position="211"/>
        <end position="233"/>
    </location>
</feature>
<dbReference type="InterPro" id="IPR003362">
    <property type="entry name" value="Bact_transf"/>
</dbReference>
<keyword evidence="3" id="KW-0812">Transmembrane</keyword>
<feature type="transmembrane region" description="Helical" evidence="3">
    <location>
        <begin position="78"/>
        <end position="97"/>
    </location>
</feature>
<proteinExistence type="inferred from homology"/>
<dbReference type="RefSeq" id="WP_127150970.1">
    <property type="nucleotide sequence ID" value="NZ_CP029042.1"/>
</dbReference>
<sequence>MTTESADAHRSARVPPPSAVPRPAAAVRPPRGPGRETLPPPRPGHGVRRRTVAPLLAADALATAATALLVLGTGTAPAALGLLLAGLLLLHSHAGLYRPGPAPRTLNDLPTLLGRSAVCWGAAAAVLAAVRPGQSLSPALLVGAVAVHTALGCGGRAAVHRARRAAARRRPRATLIVGTGPAARQLAAVLHTHPEYGMRPVGVVTPPSLPPAGSDATGISGADTPPGTAGSYAPPGPVGPPLPRLGCAQDITRAVIQHTVRDVVFTLPPYGDAHTTALLRRFIAQGSAVWLAGAAAAREGRTPHADTDHLRGFACRLLDTAPPRHGGGSKRLLDLTLAASGLVVTAPVLLGCALAVRLAVGPGVLFRQERIGRGGRSFTLLKFRTWQPCDEHEAATRWSLADESRMSRVGRLLRRTSLDELPQLWNVLRGEMSLVGPRPERPFFVEQFLRTCPEYGARHRMPAGMTGLAQVHGLRGDTSVEDRVRFDNLYIDSWSLRQDLLILLRTVASVVRLEGR</sequence>
<evidence type="ECO:0000256" key="1">
    <source>
        <dbReference type="ARBA" id="ARBA00006464"/>
    </source>
</evidence>
<keyword evidence="5" id="KW-0808">Transferase</keyword>
<evidence type="ECO:0000256" key="3">
    <source>
        <dbReference type="SAM" id="Phobius"/>
    </source>
</evidence>
<accession>A0A3S9YAM7</accession>
<name>A0A3S9YAM7_9ACTN</name>
<feature type="domain" description="Bacterial sugar transferase" evidence="4">
    <location>
        <begin position="330"/>
        <end position="511"/>
    </location>
</feature>
<feature type="transmembrane region" description="Helical" evidence="3">
    <location>
        <begin position="136"/>
        <end position="159"/>
    </location>
</feature>
<protein>
    <submittedName>
        <fullName evidence="5">Sugar transferase</fullName>
    </submittedName>
</protein>
<keyword evidence="3" id="KW-0472">Membrane</keyword>
<dbReference type="Proteomes" id="UP000275579">
    <property type="component" value="Chromosome"/>
</dbReference>
<feature type="transmembrane region" description="Helical" evidence="3">
    <location>
        <begin position="332"/>
        <end position="360"/>
    </location>
</feature>
<organism evidence="5 6">
    <name type="scientific">Streptomyces lydicus</name>
    <dbReference type="NCBI Taxonomy" id="47763"/>
    <lineage>
        <taxon>Bacteria</taxon>
        <taxon>Bacillati</taxon>
        <taxon>Actinomycetota</taxon>
        <taxon>Actinomycetes</taxon>
        <taxon>Kitasatosporales</taxon>
        <taxon>Streptomycetaceae</taxon>
        <taxon>Streptomyces</taxon>
    </lineage>
</organism>
<dbReference type="PANTHER" id="PTHR30576:SF0">
    <property type="entry name" value="UNDECAPRENYL-PHOSPHATE N-ACETYLGALACTOSAMINYL 1-PHOSPHATE TRANSFERASE-RELATED"/>
    <property type="match status" value="1"/>
</dbReference>
<dbReference type="PANTHER" id="PTHR30576">
    <property type="entry name" value="COLANIC BIOSYNTHESIS UDP-GLUCOSE LIPID CARRIER TRANSFERASE"/>
    <property type="match status" value="1"/>
</dbReference>
<reference evidence="5 6" key="1">
    <citation type="submission" date="2018-04" db="EMBL/GenBank/DDBJ databases">
        <title>Complete genome sequences of Streptomyces lydicus strain WYEC and characterization of antagonistic properties of biological control agents.</title>
        <authorList>
            <person name="Mariita R.M."/>
            <person name="Sello J.K."/>
        </authorList>
    </citation>
    <scope>NUCLEOTIDE SEQUENCE [LARGE SCALE GENOMIC DNA]</scope>
    <source>
        <strain evidence="5 6">WYEC 108</strain>
    </source>
</reference>
<dbReference type="Pfam" id="PF02397">
    <property type="entry name" value="Bac_transf"/>
    <property type="match status" value="1"/>
</dbReference>
<dbReference type="GO" id="GO:0016780">
    <property type="term" value="F:phosphotransferase activity, for other substituted phosphate groups"/>
    <property type="evidence" value="ECO:0007669"/>
    <property type="project" value="TreeGrafter"/>
</dbReference>
<keyword evidence="3" id="KW-1133">Transmembrane helix</keyword>
<comment type="similarity">
    <text evidence="1">Belongs to the bacterial sugar transferase family.</text>
</comment>
<dbReference type="EMBL" id="CP029042">
    <property type="protein sequence ID" value="AZS71978.1"/>
    <property type="molecule type" value="Genomic_DNA"/>
</dbReference>
<feature type="compositionally biased region" description="Basic and acidic residues" evidence="2">
    <location>
        <begin position="1"/>
        <end position="10"/>
    </location>
</feature>
<evidence type="ECO:0000259" key="4">
    <source>
        <dbReference type="Pfam" id="PF02397"/>
    </source>
</evidence>
<dbReference type="AlphaFoldDB" id="A0A3S9YAM7"/>
<evidence type="ECO:0000313" key="6">
    <source>
        <dbReference type="Proteomes" id="UP000275579"/>
    </source>
</evidence>
<evidence type="ECO:0000313" key="5">
    <source>
        <dbReference type="EMBL" id="AZS71978.1"/>
    </source>
</evidence>